<name>A0A1V8M4D9_9GAMM</name>
<organism evidence="2 3">
    <name type="scientific">Methyloprofundus sedimenti</name>
    <dbReference type="NCBI Taxonomy" id="1420851"/>
    <lineage>
        <taxon>Bacteria</taxon>
        <taxon>Pseudomonadati</taxon>
        <taxon>Pseudomonadota</taxon>
        <taxon>Gammaproteobacteria</taxon>
        <taxon>Methylococcales</taxon>
        <taxon>Methylococcaceae</taxon>
        <taxon>Methyloprofundus</taxon>
    </lineage>
</organism>
<dbReference type="Proteomes" id="UP000191980">
    <property type="component" value="Unassembled WGS sequence"/>
</dbReference>
<evidence type="ECO:0000313" key="2">
    <source>
        <dbReference type="EMBL" id="OQK16425.1"/>
    </source>
</evidence>
<protein>
    <recommendedName>
        <fullName evidence="4">PEP-CTERM sorting domain-containing protein</fullName>
    </recommendedName>
</protein>
<gene>
    <name evidence="2" type="ORF">AU255_00500</name>
</gene>
<reference evidence="2 3" key="1">
    <citation type="submission" date="2015-12" db="EMBL/GenBank/DDBJ databases">
        <authorList>
            <person name="Shamseldin A."/>
            <person name="Moawad H."/>
            <person name="Abd El-Rahim W.M."/>
            <person name="Sadowsky M.J."/>
        </authorList>
    </citation>
    <scope>NUCLEOTIDE SEQUENCE [LARGE SCALE GENOMIC DNA]</scope>
    <source>
        <strain evidence="2 3">WF1</strain>
    </source>
</reference>
<feature type="signal peptide" evidence="1">
    <location>
        <begin position="1"/>
        <end position="26"/>
    </location>
</feature>
<feature type="chain" id="PRO_5012528762" description="PEP-CTERM sorting domain-containing protein" evidence="1">
    <location>
        <begin position="27"/>
        <end position="331"/>
    </location>
</feature>
<dbReference type="EMBL" id="LPUF01000001">
    <property type="protein sequence ID" value="OQK16425.1"/>
    <property type="molecule type" value="Genomic_DNA"/>
</dbReference>
<evidence type="ECO:0000313" key="3">
    <source>
        <dbReference type="Proteomes" id="UP000191980"/>
    </source>
</evidence>
<dbReference type="STRING" id="1420851.AU255_00500"/>
<keyword evidence="1" id="KW-0732">Signal</keyword>
<proteinExistence type="predicted"/>
<keyword evidence="3" id="KW-1185">Reference proteome</keyword>
<dbReference type="RefSeq" id="WP_080521051.1">
    <property type="nucleotide sequence ID" value="NZ_LPUF01000001.1"/>
</dbReference>
<sequence length="331" mass="35293">MKITFDLSAKLGLIASSLVLSSASYAAGTWLNGDNMLEPGKTIQTINANASKNGYTSNPALTNRAWGMQGAWLNFEVMQSSDVLVSLSSAATNAPGFTVYRADNNFVADSKASGKADKDGAEGAIHAFNQVGQPGKPGLVWATDNDVVDSLEGNTLENGLVETLGYVNGSMTDYVNFWNDNVDSGAHDVSIDNKYENGVFGSVQHHAGPDGNTNYSNLTLVNLQPGFYTIFLGGTNTEGEDTPIDVKVTAIPLSVADCLLNYTEQQEPADYPHAGLTSQNFMQYYFRYYAETGHYLGISSEDSHMYSLSQVGGEMSDLGDVAAMTTAAGCK</sequence>
<evidence type="ECO:0008006" key="4">
    <source>
        <dbReference type="Google" id="ProtNLM"/>
    </source>
</evidence>
<comment type="caution">
    <text evidence="2">The sequence shown here is derived from an EMBL/GenBank/DDBJ whole genome shotgun (WGS) entry which is preliminary data.</text>
</comment>
<dbReference type="AlphaFoldDB" id="A0A1V8M4D9"/>
<accession>A0A1V8M4D9</accession>
<dbReference type="OrthoDB" id="5555678at2"/>
<evidence type="ECO:0000256" key="1">
    <source>
        <dbReference type="SAM" id="SignalP"/>
    </source>
</evidence>